<proteinExistence type="predicted"/>
<feature type="compositionally biased region" description="Polar residues" evidence="8">
    <location>
        <begin position="393"/>
        <end position="410"/>
    </location>
</feature>
<dbReference type="Gene3D" id="1.20.80.10">
    <property type="match status" value="1"/>
</dbReference>
<dbReference type="PROSITE" id="PS00661">
    <property type="entry name" value="FERM_2"/>
    <property type="match status" value="1"/>
</dbReference>
<evidence type="ECO:0000313" key="11">
    <source>
        <dbReference type="Proteomes" id="UP000440578"/>
    </source>
</evidence>
<evidence type="ECO:0000313" key="10">
    <source>
        <dbReference type="EMBL" id="KAF0287903.1"/>
    </source>
</evidence>
<dbReference type="PRINTS" id="PR00935">
    <property type="entry name" value="BAND41"/>
</dbReference>
<dbReference type="Pfam" id="PF00373">
    <property type="entry name" value="FERM_M"/>
    <property type="match status" value="1"/>
</dbReference>
<dbReference type="InterPro" id="IPR019747">
    <property type="entry name" value="FERM_CS"/>
</dbReference>
<feature type="domain" description="FERM" evidence="9">
    <location>
        <begin position="6"/>
        <end position="303"/>
    </location>
</feature>
<reference evidence="10 11" key="1">
    <citation type="submission" date="2019-07" db="EMBL/GenBank/DDBJ databases">
        <title>Draft genome assembly of a fouling barnacle, Amphibalanus amphitrite (Darwin, 1854): The first reference genome for Thecostraca.</title>
        <authorList>
            <person name="Kim W."/>
        </authorList>
    </citation>
    <scope>NUCLEOTIDE SEQUENCE [LARGE SCALE GENOMIC DNA]</scope>
    <source>
        <strain evidence="10">SNU_AA5</strain>
        <tissue evidence="10">Soma without cirri and trophi</tissue>
    </source>
</reference>
<dbReference type="Pfam" id="PF09380">
    <property type="entry name" value="FERM_C"/>
    <property type="match status" value="1"/>
</dbReference>
<evidence type="ECO:0000256" key="2">
    <source>
        <dbReference type="ARBA" id="ARBA00004536"/>
    </source>
</evidence>
<keyword evidence="4" id="KW-1003">Cell membrane</keyword>
<dbReference type="GO" id="GO:0005886">
    <property type="term" value="C:plasma membrane"/>
    <property type="evidence" value="ECO:0007669"/>
    <property type="project" value="UniProtKB-SubCell"/>
</dbReference>
<dbReference type="InterPro" id="IPR019749">
    <property type="entry name" value="Band_41_domain"/>
</dbReference>
<dbReference type="PANTHER" id="PTHR23281">
    <property type="entry name" value="MERLIN/MOESIN/EZRIN/RADIXIN"/>
    <property type="match status" value="1"/>
</dbReference>
<dbReference type="PRINTS" id="PR00661">
    <property type="entry name" value="ERMFAMILY"/>
</dbReference>
<sequence>MVGTSGLLAVRIVTPRLQVDFAVKRTTTGKQLFRQVVDILDLHEPWFFGLQFVDQSGKTVWLQPEERLTSRTAQKQSPLRFTFCARFWPQESAWTLGDVATELLFLQVRGAVLDGTLFCPLATAIELAAYALQARCGDFLDARLESGQLTRNRHLPLKLEGPLRGSGEWQERVAALHRRLHGLPRRDAQHEYLLRAQQLPGFGTTFYHIRCENPLGGQPAGRRVCWFWIGVTPFGINVYEDKLTPFLRISWDQIHSIRYECCKFTIKMRDREKFKFFTRSQNQSQELLLSIKGQRHAITMQRKGDGDDPSASPSEDVSLRGSAGDEDCLHLAMRSFSIEAEIERHDGGPPAWLESLEATGWLDMVQHWCHQSASMDSGSCSCSQLSRGQTASLPSFGAQSMDSGLASWSDTVPVPRAGPGDSDTSPGAVHPSTSSRDSMQFRLSITSDEVFA</sequence>
<comment type="subcellular location">
    <subcellularLocation>
        <location evidence="2">Cell junction</location>
        <location evidence="2">Adherens junction</location>
    </subcellularLocation>
    <subcellularLocation>
        <location evidence="1">Cell membrane</location>
        <topology evidence="1">Peripheral membrane protein</topology>
    </subcellularLocation>
    <subcellularLocation>
        <location evidence="7">Cell projection</location>
        <location evidence="7">Rhabdomere</location>
    </subcellularLocation>
</comment>
<dbReference type="SMART" id="SM01196">
    <property type="entry name" value="FERM_C"/>
    <property type="match status" value="1"/>
</dbReference>
<dbReference type="InterPro" id="IPR000299">
    <property type="entry name" value="FERM_domain"/>
</dbReference>
<dbReference type="SMART" id="SM00295">
    <property type="entry name" value="B41"/>
    <property type="match status" value="1"/>
</dbReference>
<evidence type="ECO:0000256" key="7">
    <source>
        <dbReference type="ARBA" id="ARBA00043944"/>
    </source>
</evidence>
<organism evidence="10 11">
    <name type="scientific">Amphibalanus amphitrite</name>
    <name type="common">Striped barnacle</name>
    <name type="synonym">Balanus amphitrite</name>
    <dbReference type="NCBI Taxonomy" id="1232801"/>
    <lineage>
        <taxon>Eukaryota</taxon>
        <taxon>Metazoa</taxon>
        <taxon>Ecdysozoa</taxon>
        <taxon>Arthropoda</taxon>
        <taxon>Crustacea</taxon>
        <taxon>Multicrustacea</taxon>
        <taxon>Cirripedia</taxon>
        <taxon>Thoracica</taxon>
        <taxon>Thoracicalcarea</taxon>
        <taxon>Balanomorpha</taxon>
        <taxon>Balanoidea</taxon>
        <taxon>Balanidae</taxon>
        <taxon>Amphibalaninae</taxon>
        <taxon>Amphibalanus</taxon>
    </lineage>
</organism>
<protein>
    <recommendedName>
        <fullName evidence="3">Moesin/ezrin/radixin homolog 1</fullName>
    </recommendedName>
</protein>
<dbReference type="Proteomes" id="UP000440578">
    <property type="component" value="Unassembled WGS sequence"/>
</dbReference>
<dbReference type="GO" id="GO:0009887">
    <property type="term" value="P:animal organ morphogenesis"/>
    <property type="evidence" value="ECO:0007669"/>
    <property type="project" value="UniProtKB-ARBA"/>
</dbReference>
<keyword evidence="11" id="KW-1185">Reference proteome</keyword>
<accession>A0A6A4V1Z8</accession>
<dbReference type="InterPro" id="IPR000798">
    <property type="entry name" value="Ez/rad/moesin-like"/>
</dbReference>
<evidence type="ECO:0000256" key="8">
    <source>
        <dbReference type="SAM" id="MobiDB-lite"/>
    </source>
</evidence>
<dbReference type="InterPro" id="IPR011993">
    <property type="entry name" value="PH-like_dom_sf"/>
</dbReference>
<dbReference type="GO" id="GO:0003779">
    <property type="term" value="F:actin binding"/>
    <property type="evidence" value="ECO:0007669"/>
    <property type="project" value="InterPro"/>
</dbReference>
<gene>
    <name evidence="10" type="primary">RDX_2</name>
    <name evidence="10" type="ORF">FJT64_013739</name>
</gene>
<dbReference type="SUPFAM" id="SSF54236">
    <property type="entry name" value="Ubiquitin-like"/>
    <property type="match status" value="1"/>
</dbReference>
<dbReference type="Pfam" id="PF09379">
    <property type="entry name" value="FERM_N"/>
    <property type="match status" value="1"/>
</dbReference>
<feature type="region of interest" description="Disordered" evidence="8">
    <location>
        <begin position="300"/>
        <end position="322"/>
    </location>
</feature>
<dbReference type="Gene3D" id="3.10.20.90">
    <property type="entry name" value="Phosphatidylinositol 3-kinase Catalytic Subunit, Chain A, domain 1"/>
    <property type="match status" value="1"/>
</dbReference>
<dbReference type="InterPro" id="IPR035963">
    <property type="entry name" value="FERM_2"/>
</dbReference>
<feature type="region of interest" description="Disordered" evidence="8">
    <location>
        <begin position="393"/>
        <end position="439"/>
    </location>
</feature>
<evidence type="ECO:0000256" key="5">
    <source>
        <dbReference type="ARBA" id="ARBA00022949"/>
    </source>
</evidence>
<dbReference type="InterPro" id="IPR018979">
    <property type="entry name" value="FERM_N"/>
</dbReference>
<evidence type="ECO:0000256" key="4">
    <source>
        <dbReference type="ARBA" id="ARBA00022475"/>
    </source>
</evidence>
<dbReference type="InterPro" id="IPR014352">
    <property type="entry name" value="FERM/acyl-CoA-bd_prot_sf"/>
</dbReference>
<keyword evidence="5" id="KW-0965">Cell junction</keyword>
<dbReference type="EMBL" id="VIIS01002159">
    <property type="protein sequence ID" value="KAF0287903.1"/>
    <property type="molecule type" value="Genomic_DNA"/>
</dbReference>
<dbReference type="InterPro" id="IPR018980">
    <property type="entry name" value="FERM_PH-like_C"/>
</dbReference>
<dbReference type="InterPro" id="IPR019748">
    <property type="entry name" value="FERM_central"/>
</dbReference>
<comment type="caution">
    <text evidence="10">The sequence shown here is derived from an EMBL/GenBank/DDBJ whole genome shotgun (WGS) entry which is preliminary data.</text>
</comment>
<name>A0A6A4V1Z8_AMPAM</name>
<dbReference type="SUPFAM" id="SSF50729">
    <property type="entry name" value="PH domain-like"/>
    <property type="match status" value="1"/>
</dbReference>
<dbReference type="GO" id="GO:0005912">
    <property type="term" value="C:adherens junction"/>
    <property type="evidence" value="ECO:0007669"/>
    <property type="project" value="UniProtKB-SubCell"/>
</dbReference>
<dbReference type="CDD" id="cd14473">
    <property type="entry name" value="FERM_B-lobe"/>
    <property type="match status" value="1"/>
</dbReference>
<evidence type="ECO:0000256" key="3">
    <source>
        <dbReference type="ARBA" id="ARBA00022025"/>
    </source>
</evidence>
<dbReference type="Gene3D" id="2.30.29.30">
    <property type="entry name" value="Pleckstrin-homology domain (PH domain)/Phosphotyrosine-binding domain (PTB)"/>
    <property type="match status" value="1"/>
</dbReference>
<evidence type="ECO:0000259" key="9">
    <source>
        <dbReference type="PROSITE" id="PS50057"/>
    </source>
</evidence>
<dbReference type="SUPFAM" id="SSF47031">
    <property type="entry name" value="Second domain of FERM"/>
    <property type="match status" value="1"/>
</dbReference>
<dbReference type="InterPro" id="IPR029071">
    <property type="entry name" value="Ubiquitin-like_domsf"/>
</dbReference>
<dbReference type="InterPro" id="IPR011174">
    <property type="entry name" value="ERM"/>
</dbReference>
<dbReference type="AlphaFoldDB" id="A0A6A4V1Z8"/>
<dbReference type="GO" id="GO:0048731">
    <property type="term" value="P:system development"/>
    <property type="evidence" value="ECO:0007669"/>
    <property type="project" value="UniProtKB-ARBA"/>
</dbReference>
<keyword evidence="6" id="KW-0472">Membrane</keyword>
<evidence type="ECO:0000256" key="1">
    <source>
        <dbReference type="ARBA" id="ARBA00004202"/>
    </source>
</evidence>
<dbReference type="PROSITE" id="PS50057">
    <property type="entry name" value="FERM_3"/>
    <property type="match status" value="1"/>
</dbReference>
<evidence type="ECO:0000256" key="6">
    <source>
        <dbReference type="ARBA" id="ARBA00023136"/>
    </source>
</evidence>